<name>A0A0E3ZKL5_9BACT</name>
<dbReference type="Pfam" id="PF05139">
    <property type="entry name" value="Erythro_esteras"/>
    <property type="match status" value="1"/>
</dbReference>
<dbReference type="STRING" id="400092.PKOR_22315"/>
<dbReference type="CDD" id="cd14728">
    <property type="entry name" value="Ere-like"/>
    <property type="match status" value="1"/>
</dbReference>
<dbReference type="HOGENOM" id="CLU_026490_1_0_10"/>
<accession>A0A0E3ZKL5</accession>
<gene>
    <name evidence="1" type="ORF">PKOR_22315</name>
</gene>
<dbReference type="PATRIC" id="fig|400092.3.peg.4900"/>
<proteinExistence type="predicted"/>
<dbReference type="Proteomes" id="UP000033109">
    <property type="component" value="Chromosome"/>
</dbReference>
<dbReference type="Gene3D" id="3.30.1870.10">
    <property type="entry name" value="EreA-like, domain 2"/>
    <property type="match status" value="1"/>
</dbReference>
<reference evidence="1 2" key="1">
    <citation type="journal article" date="2015" name="Sci. Rep.">
        <title>Unraveling adaptation of Pontibacter korlensis to radiation and infertility in desert through complete genome and comparative transcriptomic analysis.</title>
        <authorList>
            <person name="Dai J."/>
            <person name="Dai W."/>
            <person name="Qiu C."/>
            <person name="Yang Z."/>
            <person name="Zhang Y."/>
            <person name="Zhou M."/>
            <person name="Zhang L."/>
            <person name="Fang C."/>
            <person name="Gao Q."/>
            <person name="Yang Q."/>
            <person name="Li X."/>
            <person name="Wang Z."/>
            <person name="Wang Z."/>
            <person name="Jia Z."/>
            <person name="Chen X."/>
        </authorList>
    </citation>
    <scope>NUCLEOTIDE SEQUENCE [LARGE SCALE GENOMIC DNA]</scope>
    <source>
        <strain evidence="1 2">X14-1T</strain>
    </source>
</reference>
<dbReference type="GO" id="GO:0008168">
    <property type="term" value="F:methyltransferase activity"/>
    <property type="evidence" value="ECO:0007669"/>
    <property type="project" value="UniProtKB-KW"/>
</dbReference>
<protein>
    <submittedName>
        <fullName evidence="1">Protein-L-isoaspartate O-methyltransferase</fullName>
    </submittedName>
</protein>
<sequence length="421" mass="47567">MKENHTTSLVAENSYELEQPQDLDVLLKDIGNPRYVLLGEASHGTKEYYTWRAEITKRLIEEKGFNVITVEGDWPDLYKLNQYIKGTEQAGASAEAIMQTFDRWPTWMWANEEMAELTEWLKQHNNGLSASQQVGLYGMDVYSLWDSLDELEQYLRKNNTELLPQLQKVKNCFAPYAQDEQRYGYEASRGTASCADELAILLEDVQKHVAQKAIPTEEDFDASQNALIAANAEDYYSEMYQSNAGSWNIRDRHMVKTINRLVDFYGPSAKVIVWAHNTHIGDARATDMLQSGTVNVGQLVREEQGEENVYAVGFGSYQSTVVAANKWGNPAQIMHVPQGIAGSWEALLHGINPANKVVLMENLAEDNRLTKQIGHRAIGVVYNPGSERGNYVPSVLPERYNAFIFFDKTEALNPLKTELAQ</sequence>
<keyword evidence="1" id="KW-0489">Methyltransferase</keyword>
<dbReference type="SUPFAM" id="SSF159501">
    <property type="entry name" value="EreA/ChaN-like"/>
    <property type="match status" value="1"/>
</dbReference>
<dbReference type="InterPro" id="IPR052036">
    <property type="entry name" value="Hydrolase/PRTase-associated"/>
</dbReference>
<evidence type="ECO:0000313" key="1">
    <source>
        <dbReference type="EMBL" id="AKD05914.1"/>
    </source>
</evidence>
<evidence type="ECO:0000313" key="2">
    <source>
        <dbReference type="Proteomes" id="UP000033109"/>
    </source>
</evidence>
<dbReference type="PIRSF" id="PIRSF036794">
    <property type="entry name" value="UCP_erythr_ester"/>
    <property type="match status" value="1"/>
</dbReference>
<dbReference type="Gene3D" id="3.40.1660.10">
    <property type="entry name" value="EreA-like (biosynthetic domain)"/>
    <property type="match status" value="1"/>
</dbReference>
<dbReference type="KEGG" id="pko:PKOR_22315"/>
<dbReference type="EMBL" id="CP009621">
    <property type="protein sequence ID" value="AKD05914.1"/>
    <property type="molecule type" value="Genomic_DNA"/>
</dbReference>
<keyword evidence="1" id="KW-0808">Transferase</keyword>
<dbReference type="PANTHER" id="PTHR31299:SF0">
    <property type="entry name" value="ESTERASE, PUTATIVE (AFU_ORTHOLOGUE AFUA_1G05850)-RELATED"/>
    <property type="match status" value="1"/>
</dbReference>
<dbReference type="GO" id="GO:0032259">
    <property type="term" value="P:methylation"/>
    <property type="evidence" value="ECO:0007669"/>
    <property type="project" value="UniProtKB-KW"/>
</dbReference>
<dbReference type="AlphaFoldDB" id="A0A0E3ZKL5"/>
<dbReference type="InterPro" id="IPR007815">
    <property type="entry name" value="Emycin_Estase"/>
</dbReference>
<keyword evidence="2" id="KW-1185">Reference proteome</keyword>
<dbReference type="PANTHER" id="PTHR31299">
    <property type="entry name" value="ESTERASE, PUTATIVE (AFU_ORTHOLOGUE AFUA_1G05850)-RELATED"/>
    <property type="match status" value="1"/>
</dbReference>
<dbReference type="GO" id="GO:0046677">
    <property type="term" value="P:response to antibiotic"/>
    <property type="evidence" value="ECO:0007669"/>
    <property type="project" value="InterPro"/>
</dbReference>
<organism evidence="1 2">
    <name type="scientific">Pontibacter korlensis</name>
    <dbReference type="NCBI Taxonomy" id="400092"/>
    <lineage>
        <taxon>Bacteria</taxon>
        <taxon>Pseudomonadati</taxon>
        <taxon>Bacteroidota</taxon>
        <taxon>Cytophagia</taxon>
        <taxon>Cytophagales</taxon>
        <taxon>Hymenobacteraceae</taxon>
        <taxon>Pontibacter</taxon>
    </lineage>
</organism>
<dbReference type="InterPro" id="IPR014622">
    <property type="entry name" value="UCP036794_erythomycin"/>
</dbReference>